<evidence type="ECO:0000313" key="2">
    <source>
        <dbReference type="Proteomes" id="UP001319874"/>
    </source>
</evidence>
<evidence type="ECO:0000313" key="1">
    <source>
        <dbReference type="EMBL" id="BCZ85547.1"/>
    </source>
</evidence>
<proteinExistence type="predicted"/>
<organism evidence="1 2">
    <name type="scientific">Paraburkholderia terrae</name>
    <dbReference type="NCBI Taxonomy" id="311230"/>
    <lineage>
        <taxon>Bacteria</taxon>
        <taxon>Pseudomonadati</taxon>
        <taxon>Pseudomonadota</taxon>
        <taxon>Betaproteobacteria</taxon>
        <taxon>Burkholderiales</taxon>
        <taxon>Burkholderiaceae</taxon>
        <taxon>Paraburkholderia</taxon>
    </lineage>
</organism>
<gene>
    <name evidence="1" type="ORF">PTKU64_92220</name>
</gene>
<dbReference type="EMBL" id="AP024959">
    <property type="protein sequence ID" value="BCZ85547.1"/>
    <property type="molecule type" value="Genomic_DNA"/>
</dbReference>
<accession>A0ABM7U2Q7</accession>
<dbReference type="Proteomes" id="UP001319874">
    <property type="component" value="Plasmid pPT365"/>
</dbReference>
<keyword evidence="1" id="KW-0614">Plasmid</keyword>
<geneLocation type="plasmid" evidence="1 2">
    <name>pPT365</name>
</geneLocation>
<name>A0ABM7U2Q7_9BURK</name>
<protein>
    <submittedName>
        <fullName evidence="1">Uncharacterized protein</fullName>
    </submittedName>
</protein>
<keyword evidence="2" id="KW-1185">Reference proteome</keyword>
<reference evidence="1 2" key="1">
    <citation type="journal article" date="2022" name="Front. Microbiol.">
        <title>Identification and characterization of a novel class of self-sufficient cytochrome P450 hydroxylase involved in cyclohexanecarboxylate degradation in Paraburkholderia terrae strain KU-64.</title>
        <authorList>
            <person name="Yamamoto T."/>
            <person name="Hasegawa Y."/>
            <person name="Iwaki H."/>
        </authorList>
    </citation>
    <scope>NUCLEOTIDE SEQUENCE [LARGE SCALE GENOMIC DNA]</scope>
    <source>
        <strain evidence="1 2">KU-64</strain>
    </source>
</reference>
<sequence>MAALANGIPSYTNVFTRSYDGPTYSLPCWDRNNYGAVCYVNGASVVGMIIAQASNASSGQCNH</sequence>